<dbReference type="EC" id="2.7.11.1" evidence="9"/>
<dbReference type="Pfam" id="PF07676">
    <property type="entry name" value="PD40"/>
    <property type="match status" value="1"/>
</dbReference>
<dbReference type="Pfam" id="PF06452">
    <property type="entry name" value="CBM9_1"/>
    <property type="match status" value="1"/>
</dbReference>
<dbReference type="SUPFAM" id="SSF49344">
    <property type="entry name" value="CBD9-like"/>
    <property type="match status" value="1"/>
</dbReference>
<evidence type="ECO:0000313" key="10">
    <source>
        <dbReference type="Proteomes" id="UP000317835"/>
    </source>
</evidence>
<dbReference type="Pfam" id="PF00400">
    <property type="entry name" value="WD40"/>
    <property type="match status" value="8"/>
</dbReference>
<dbReference type="RefSeq" id="WP_145274151.1">
    <property type="nucleotide sequence ID" value="NZ_CP036426.1"/>
</dbReference>
<evidence type="ECO:0000256" key="7">
    <source>
        <dbReference type="SAM" id="MobiDB-lite"/>
    </source>
</evidence>
<dbReference type="Gene3D" id="2.130.10.10">
    <property type="entry name" value="YVTN repeat-like/Quinoprotein amine dehydrogenase"/>
    <property type="match status" value="4"/>
</dbReference>
<dbReference type="GO" id="GO:0016052">
    <property type="term" value="P:carbohydrate catabolic process"/>
    <property type="evidence" value="ECO:0007669"/>
    <property type="project" value="InterPro"/>
</dbReference>
<evidence type="ECO:0000313" key="9">
    <source>
        <dbReference type="EMBL" id="QDV36995.1"/>
    </source>
</evidence>
<dbReference type="PRINTS" id="PR00320">
    <property type="entry name" value="GPROTEINBRPT"/>
</dbReference>
<evidence type="ECO:0000256" key="2">
    <source>
        <dbReference type="ARBA" id="ARBA00022737"/>
    </source>
</evidence>
<keyword evidence="3 6" id="KW-0547">Nucleotide-binding</keyword>
<protein>
    <submittedName>
        <fullName evidence="9">Serine/threonine-protein kinase PrkC</fullName>
        <ecNumber evidence="9">2.7.11.1</ecNumber>
    </submittedName>
</protein>
<keyword evidence="1 5" id="KW-0853">WD repeat</keyword>
<dbReference type="InterPro" id="IPR015943">
    <property type="entry name" value="WD40/YVTN_repeat-like_dom_sf"/>
</dbReference>
<keyword evidence="9" id="KW-0418">Kinase</keyword>
<feature type="repeat" description="WD" evidence="5">
    <location>
        <begin position="1074"/>
        <end position="1108"/>
    </location>
</feature>
<dbReference type="CDD" id="cd00200">
    <property type="entry name" value="WD40"/>
    <property type="match status" value="2"/>
</dbReference>
<dbReference type="PROSITE" id="PS00678">
    <property type="entry name" value="WD_REPEATS_1"/>
    <property type="match status" value="4"/>
</dbReference>
<feature type="repeat" description="WD" evidence="5">
    <location>
        <begin position="1109"/>
        <end position="1150"/>
    </location>
</feature>
<dbReference type="PANTHER" id="PTHR19879">
    <property type="entry name" value="TRANSCRIPTION INITIATION FACTOR TFIID"/>
    <property type="match status" value="1"/>
</dbReference>
<feature type="repeat" description="WD" evidence="5">
    <location>
        <begin position="985"/>
        <end position="1026"/>
    </location>
</feature>
<evidence type="ECO:0000259" key="8">
    <source>
        <dbReference type="PROSITE" id="PS50011"/>
    </source>
</evidence>
<dbReference type="EMBL" id="CP036426">
    <property type="protein sequence ID" value="QDV36995.1"/>
    <property type="molecule type" value="Genomic_DNA"/>
</dbReference>
<sequence length="1447" mass="154393">MDQLDESRNPVEALAEEFIERRRRGERPSLEEYATRYPTLAVEIRDLFPALAMIEDLGEDAAAAPADGRADRGTDGGHRPTMLGDYRILREIGRGGMGVVYEAVQESLGRHVALKILPTLSLAEPVQLERFRREARAAAKLHHTNIVPVFGVGEHGGVHHYAMQYIAGQPLDEVLRQLRSLRGCDRREEADAPPAFSTLAHGAGEAPSALDFARSVASGRFAYDRGREAGEEVPPAPIPRPDGDATTSLAIPRPQGGPASALGPPTPPGSSSPAAFPGRGDLSGIESDYRLYFGSVARIGIQVTEALAHAHEHGILHRDVKPSNILLDAGGRAWVTDFGLAKSEGDALTNTGDIVGTVRYMAPERFRGVSDARGDIYGLGLTLYELLALRPAFDGADCMRLIERIGNVDPPRPRSIDPRVPRDLETIVLKAVEKDPACRYATAAALAEDLGRFLEDRPIAARRASQAERAWRLCRRNPVISGLASTVVAILSFLAVAGPIVAVRQANLAASESEAKRRALTVEHQTRLALYASDMKVAHQAWEDGDFRRLLDRLDRHRPRPGDAEDLRGWEWYYLYERCRRGLETPRIDHGVPLWAVAYSPDGSTLALADADGVATLYDADTRRRLHIIDAHASWMQGMAFSPDGGLLATGTEDRTIRFWAVEAGTLAKGPMTTGDVESFAFSPDGKRLAVIGHGGLGIWDVDAEVLLSPPDGPGWLEGVHAVMYAPGGAVLAAAQGAHSVALLDANSGERVGGHEGHEARVLSLAFSPDGATLATGDAEGLVVLWDVASAEPRTTLAGSADPIWALAFSPDGATLASGGGNGVVTLWDAATGRRVDRLVGHGGAIMALDYAPDGEVLASGGGDGTIRLWALSHARTEELLEPSYDDSHSGGHPQVAAFSPDGAILALGVGSPVGDYGSLDLIDPRSLEPIDAVKDHTCWTAGFSPDGTTLAVGGQELIFCDLRSGHRRAILDPHGGRVITAGGSHYHPVAIRDLGFSPGGTTLATAGKDRTAKLWDVASGSCLATFPLAAEAHAVAFSPDGETLATGGVGTDALTLWDVDTQARRALLKDAGIRDVAFSPDGAILASAHEDGTIMLWDAATGRRRATLKGHTGWVLSVAFAPGGRTLASGGWDATVRLWNLATEEELFTLRGHTQSVTEVAFAPDRTSLVSTSTDDTARVWRAVVVGGAGPSGPPPLLSIPGSDAEPYVIEVSRTDDAPVADGHIEPGEYGGPTIAFDFAEDRNPGRVLNWNRTRTKSPEDLSVRFSSAYTRDALFLAFEIRDQSIDADGPDEPNSFPWENDSVEVLIDGDRTSNDLWWGDRIGSREGFQVIADALGAQFTASFADDLSNGDWTAKSVLVPGGYVIEFEIPLARIDTRDGPETVPAAAGSKLRFNIAVNDVDDPEAEFRDQVFLWSEHPETLPLPLGASHFGLGEDAWPVVLRLAP</sequence>
<evidence type="ECO:0000256" key="1">
    <source>
        <dbReference type="ARBA" id="ARBA00022574"/>
    </source>
</evidence>
<dbReference type="PROSITE" id="PS50011">
    <property type="entry name" value="PROTEIN_KINASE_DOM"/>
    <property type="match status" value="1"/>
</dbReference>
<dbReference type="GO" id="GO:0004553">
    <property type="term" value="F:hydrolase activity, hydrolyzing O-glycosyl compounds"/>
    <property type="evidence" value="ECO:0007669"/>
    <property type="project" value="InterPro"/>
</dbReference>
<feature type="binding site" evidence="6">
    <location>
        <position position="115"/>
    </location>
    <ligand>
        <name>ATP</name>
        <dbReference type="ChEBI" id="CHEBI:30616"/>
    </ligand>
</feature>
<dbReference type="Pfam" id="PF00069">
    <property type="entry name" value="Pkinase"/>
    <property type="match status" value="2"/>
</dbReference>
<keyword evidence="2" id="KW-0677">Repeat</keyword>
<feature type="repeat" description="WD" evidence="5">
    <location>
        <begin position="755"/>
        <end position="796"/>
    </location>
</feature>
<dbReference type="GO" id="GO:0005524">
    <property type="term" value="F:ATP binding"/>
    <property type="evidence" value="ECO:0007669"/>
    <property type="project" value="UniProtKB-UniRule"/>
</dbReference>
<dbReference type="InterPro" id="IPR001680">
    <property type="entry name" value="WD40_rpt"/>
</dbReference>
<accession>A0A518H849</accession>
<name>A0A518H849_9BACT</name>
<feature type="domain" description="Protein kinase" evidence="8">
    <location>
        <begin position="86"/>
        <end position="454"/>
    </location>
</feature>
<evidence type="ECO:0000256" key="5">
    <source>
        <dbReference type="PROSITE-ProRule" id="PRU00221"/>
    </source>
</evidence>
<dbReference type="InterPro" id="IPR008271">
    <property type="entry name" value="Ser/Thr_kinase_AS"/>
</dbReference>
<dbReference type="SUPFAM" id="SSF50998">
    <property type="entry name" value="Quinoprotein alcohol dehydrogenase-like"/>
    <property type="match status" value="2"/>
</dbReference>
<keyword evidence="10" id="KW-1185">Reference proteome</keyword>
<dbReference type="InterPro" id="IPR011009">
    <property type="entry name" value="Kinase-like_dom_sf"/>
</dbReference>
<dbReference type="PANTHER" id="PTHR19879:SF9">
    <property type="entry name" value="TRANSCRIPTION INITIATION FACTOR TFIID SUBUNIT 5"/>
    <property type="match status" value="1"/>
</dbReference>
<dbReference type="PROSITE" id="PS00108">
    <property type="entry name" value="PROTEIN_KINASE_ST"/>
    <property type="match status" value="1"/>
</dbReference>
<dbReference type="OrthoDB" id="434800at2"/>
<organism evidence="9 10">
    <name type="scientific">Tautonia plasticadhaerens</name>
    <dbReference type="NCBI Taxonomy" id="2527974"/>
    <lineage>
        <taxon>Bacteria</taxon>
        <taxon>Pseudomonadati</taxon>
        <taxon>Planctomycetota</taxon>
        <taxon>Planctomycetia</taxon>
        <taxon>Isosphaerales</taxon>
        <taxon>Isosphaeraceae</taxon>
        <taxon>Tautonia</taxon>
    </lineage>
</organism>
<dbReference type="PROSITE" id="PS50294">
    <property type="entry name" value="WD_REPEATS_REGION"/>
    <property type="match status" value="8"/>
</dbReference>
<dbReference type="InterPro" id="IPR010502">
    <property type="entry name" value="Carb-bd_dom_fam9"/>
</dbReference>
<dbReference type="InterPro" id="IPR020472">
    <property type="entry name" value="WD40_PAC1"/>
</dbReference>
<dbReference type="CDD" id="cd14014">
    <property type="entry name" value="STKc_PknB_like"/>
    <property type="match status" value="1"/>
</dbReference>
<dbReference type="GO" id="GO:0030246">
    <property type="term" value="F:carbohydrate binding"/>
    <property type="evidence" value="ECO:0007669"/>
    <property type="project" value="InterPro"/>
</dbReference>
<dbReference type="InterPro" id="IPR011659">
    <property type="entry name" value="WD40"/>
</dbReference>
<dbReference type="Gene3D" id="3.30.200.20">
    <property type="entry name" value="Phosphorylase Kinase, domain 1"/>
    <property type="match status" value="1"/>
</dbReference>
<feature type="repeat" description="WD" evidence="5">
    <location>
        <begin position="629"/>
        <end position="670"/>
    </location>
</feature>
<proteinExistence type="predicted"/>
<keyword evidence="4 6" id="KW-0067">ATP-binding</keyword>
<feature type="repeat" description="WD" evidence="5">
    <location>
        <begin position="1151"/>
        <end position="1182"/>
    </location>
</feature>
<feature type="repeat" description="WD" evidence="5">
    <location>
        <begin position="839"/>
        <end position="880"/>
    </location>
</feature>
<dbReference type="SUPFAM" id="SSF56112">
    <property type="entry name" value="Protein kinase-like (PK-like)"/>
    <property type="match status" value="1"/>
</dbReference>
<dbReference type="Gene3D" id="2.60.40.1190">
    <property type="match status" value="1"/>
</dbReference>
<dbReference type="PROSITE" id="PS50082">
    <property type="entry name" value="WD_REPEATS_2"/>
    <property type="match status" value="8"/>
</dbReference>
<dbReference type="Proteomes" id="UP000317835">
    <property type="component" value="Chromosome"/>
</dbReference>
<dbReference type="GO" id="GO:0004674">
    <property type="term" value="F:protein serine/threonine kinase activity"/>
    <property type="evidence" value="ECO:0007669"/>
    <property type="project" value="UniProtKB-EC"/>
</dbReference>
<dbReference type="InterPro" id="IPR000719">
    <property type="entry name" value="Prot_kinase_dom"/>
</dbReference>
<dbReference type="InterPro" id="IPR017441">
    <property type="entry name" value="Protein_kinase_ATP_BS"/>
</dbReference>
<dbReference type="KEGG" id="tpla:ElP_49270"/>
<evidence type="ECO:0000256" key="6">
    <source>
        <dbReference type="PROSITE-ProRule" id="PRU10141"/>
    </source>
</evidence>
<dbReference type="InterPro" id="IPR011047">
    <property type="entry name" value="Quinoprotein_ADH-like_sf"/>
</dbReference>
<dbReference type="SMART" id="SM00320">
    <property type="entry name" value="WD40"/>
    <property type="match status" value="12"/>
</dbReference>
<gene>
    <name evidence="9" type="primary">prkC_21</name>
    <name evidence="9" type="ORF">ElP_49270</name>
</gene>
<feature type="region of interest" description="Disordered" evidence="7">
    <location>
        <begin position="226"/>
        <end position="279"/>
    </location>
</feature>
<evidence type="ECO:0000256" key="3">
    <source>
        <dbReference type="ARBA" id="ARBA00022741"/>
    </source>
</evidence>
<keyword evidence="9" id="KW-0808">Transferase</keyword>
<dbReference type="Gene3D" id="1.10.510.10">
    <property type="entry name" value="Transferase(Phosphotransferase) domain 1"/>
    <property type="match status" value="1"/>
</dbReference>
<evidence type="ECO:0000256" key="4">
    <source>
        <dbReference type="ARBA" id="ARBA00022840"/>
    </source>
</evidence>
<dbReference type="SMART" id="SM00220">
    <property type="entry name" value="S_TKc"/>
    <property type="match status" value="1"/>
</dbReference>
<dbReference type="PROSITE" id="PS00107">
    <property type="entry name" value="PROTEIN_KINASE_ATP"/>
    <property type="match status" value="1"/>
</dbReference>
<feature type="repeat" description="WD" evidence="5">
    <location>
        <begin position="797"/>
        <end position="838"/>
    </location>
</feature>
<reference evidence="9 10" key="1">
    <citation type="submission" date="2019-02" db="EMBL/GenBank/DDBJ databases">
        <title>Deep-cultivation of Planctomycetes and their phenomic and genomic characterization uncovers novel biology.</title>
        <authorList>
            <person name="Wiegand S."/>
            <person name="Jogler M."/>
            <person name="Boedeker C."/>
            <person name="Pinto D."/>
            <person name="Vollmers J."/>
            <person name="Rivas-Marin E."/>
            <person name="Kohn T."/>
            <person name="Peeters S.H."/>
            <person name="Heuer A."/>
            <person name="Rast P."/>
            <person name="Oberbeckmann S."/>
            <person name="Bunk B."/>
            <person name="Jeske O."/>
            <person name="Meyerdierks A."/>
            <person name="Storesund J.E."/>
            <person name="Kallscheuer N."/>
            <person name="Luecker S."/>
            <person name="Lage O.M."/>
            <person name="Pohl T."/>
            <person name="Merkel B.J."/>
            <person name="Hornburger P."/>
            <person name="Mueller R.-W."/>
            <person name="Bruemmer F."/>
            <person name="Labrenz M."/>
            <person name="Spormann A.M."/>
            <person name="Op den Camp H."/>
            <person name="Overmann J."/>
            <person name="Amann R."/>
            <person name="Jetten M.S.M."/>
            <person name="Mascher T."/>
            <person name="Medema M.H."/>
            <person name="Devos D.P."/>
            <person name="Kaster A.-K."/>
            <person name="Ovreas L."/>
            <person name="Rohde M."/>
            <person name="Galperin M.Y."/>
            <person name="Jogler C."/>
        </authorList>
    </citation>
    <scope>NUCLEOTIDE SEQUENCE [LARGE SCALE GENOMIC DNA]</scope>
    <source>
        <strain evidence="9 10">ElP</strain>
    </source>
</reference>
<dbReference type="InterPro" id="IPR019775">
    <property type="entry name" value="WD40_repeat_CS"/>
</dbReference>